<keyword evidence="3" id="KW-0489">Methyltransferase</keyword>
<dbReference type="STRING" id="1081109.A0A162I6D3"/>
<keyword evidence="4" id="KW-1185">Reference proteome</keyword>
<accession>A0A162I6D3</accession>
<evidence type="ECO:0000313" key="3">
    <source>
        <dbReference type="EMBL" id="KZZ89213.1"/>
    </source>
</evidence>
<keyword evidence="3" id="KW-0808">Transferase</keyword>
<dbReference type="AlphaFoldDB" id="A0A162I6D3"/>
<dbReference type="PANTHER" id="PTHR43591:SF110">
    <property type="entry name" value="RHODANESE DOMAIN-CONTAINING PROTEIN"/>
    <property type="match status" value="1"/>
</dbReference>
<dbReference type="InterPro" id="IPR029063">
    <property type="entry name" value="SAM-dependent_MTases_sf"/>
</dbReference>
<gene>
    <name evidence="3" type="ORF">AAL_07861</name>
</gene>
<protein>
    <submittedName>
        <fullName evidence="3">Methyltransferase domain-containing protein</fullName>
    </submittedName>
</protein>
<dbReference type="Proteomes" id="UP000078544">
    <property type="component" value="Unassembled WGS sequence"/>
</dbReference>
<dbReference type="Gene3D" id="3.40.50.150">
    <property type="entry name" value="Vaccinia Virus protein VP39"/>
    <property type="match status" value="1"/>
</dbReference>
<name>A0A162I6D3_9HYPO</name>
<dbReference type="SUPFAM" id="SSF53335">
    <property type="entry name" value="S-adenosyl-L-methionine-dependent methyltransferases"/>
    <property type="match status" value="1"/>
</dbReference>
<comment type="similarity">
    <text evidence="1">Belongs to the methyltransferase superfamily. LaeA methyltransferase family.</text>
</comment>
<reference evidence="3 4" key="1">
    <citation type="journal article" date="2016" name="Genome Biol. Evol.">
        <title>Divergent and convergent evolution of fungal pathogenicity.</title>
        <authorList>
            <person name="Shang Y."/>
            <person name="Xiao G."/>
            <person name="Zheng P."/>
            <person name="Cen K."/>
            <person name="Zhan S."/>
            <person name="Wang C."/>
        </authorList>
    </citation>
    <scope>NUCLEOTIDE SEQUENCE [LARGE SCALE GENOMIC DNA]</scope>
    <source>
        <strain evidence="3 4">RCEF 2490</strain>
    </source>
</reference>
<evidence type="ECO:0000313" key="4">
    <source>
        <dbReference type="Proteomes" id="UP000078544"/>
    </source>
</evidence>
<evidence type="ECO:0000256" key="1">
    <source>
        <dbReference type="ARBA" id="ARBA00038158"/>
    </source>
</evidence>
<dbReference type="PANTHER" id="PTHR43591">
    <property type="entry name" value="METHYLTRANSFERASE"/>
    <property type="match status" value="1"/>
</dbReference>
<dbReference type="GO" id="GO:0008168">
    <property type="term" value="F:methyltransferase activity"/>
    <property type="evidence" value="ECO:0007669"/>
    <property type="project" value="UniProtKB-KW"/>
</dbReference>
<dbReference type="EMBL" id="AZGY01000026">
    <property type="protein sequence ID" value="KZZ89213.1"/>
    <property type="molecule type" value="Genomic_DNA"/>
</dbReference>
<sequence>MSAPVDNVFHPVLAQAYGLSDVAETRALYDEWAKTYDEEMAHESQDYIGPSVASACVLRLLGPDNIAKASILDAGCGTGQVGRHLAKAGAERIDGVDLSPGMLDVARQTGVYRSLEAVDLSKPIARNDQSYKVVACVGTFTQGHVGPEPLSELVRITERFGYIVVTVLASIWESGGYAAKVAQLADQGKIKSLSTELTDYRRGAGVQARLVILQAL</sequence>
<feature type="domain" description="Methyltransferase" evidence="2">
    <location>
        <begin position="71"/>
        <end position="148"/>
    </location>
</feature>
<dbReference type="CDD" id="cd02440">
    <property type="entry name" value="AdoMet_MTases"/>
    <property type="match status" value="1"/>
</dbReference>
<evidence type="ECO:0000259" key="2">
    <source>
        <dbReference type="Pfam" id="PF13649"/>
    </source>
</evidence>
<comment type="caution">
    <text evidence="3">The sequence shown here is derived from an EMBL/GenBank/DDBJ whole genome shotgun (WGS) entry which is preliminary data.</text>
</comment>
<organism evidence="3 4">
    <name type="scientific">Moelleriella libera RCEF 2490</name>
    <dbReference type="NCBI Taxonomy" id="1081109"/>
    <lineage>
        <taxon>Eukaryota</taxon>
        <taxon>Fungi</taxon>
        <taxon>Dikarya</taxon>
        <taxon>Ascomycota</taxon>
        <taxon>Pezizomycotina</taxon>
        <taxon>Sordariomycetes</taxon>
        <taxon>Hypocreomycetidae</taxon>
        <taxon>Hypocreales</taxon>
        <taxon>Clavicipitaceae</taxon>
        <taxon>Moelleriella</taxon>
    </lineage>
</organism>
<proteinExistence type="inferred from homology"/>
<dbReference type="InterPro" id="IPR041698">
    <property type="entry name" value="Methyltransf_25"/>
</dbReference>
<dbReference type="GO" id="GO:0032259">
    <property type="term" value="P:methylation"/>
    <property type="evidence" value="ECO:0007669"/>
    <property type="project" value="UniProtKB-KW"/>
</dbReference>
<dbReference type="Pfam" id="PF13649">
    <property type="entry name" value="Methyltransf_25"/>
    <property type="match status" value="1"/>
</dbReference>
<dbReference type="OrthoDB" id="66144at2759"/>